<reference evidence="1 2" key="1">
    <citation type="submission" date="2018-04" db="EMBL/GenBank/DDBJ databases">
        <title>Marixanthomonas spongiae HN-E44 sp. nov., isolated from a marine sponge.</title>
        <authorList>
            <person name="Luo L."/>
            <person name="Zhuang L."/>
        </authorList>
    </citation>
    <scope>NUCLEOTIDE SEQUENCE [LARGE SCALE GENOMIC DNA]</scope>
    <source>
        <strain evidence="1 2">HN-E44</strain>
    </source>
</reference>
<name>A0A2U0I8I2_9FLAO</name>
<evidence type="ECO:0000313" key="1">
    <source>
        <dbReference type="EMBL" id="PVW17407.1"/>
    </source>
</evidence>
<sequence length="200" mass="22751">MKKLLLGIFALTLFFGCKDNPVSKKIKETRETVSNTTNAVKEMNKMGDDIKELQKMEPLTNEDFKDWLPDEVNGMKRIAYKAGQASYMKIASIEATYANEDKSKKFEFQIIDGAGQMGAAATAGMRMLFSQDFEEETEYKTRRTVKKDGNKAIEEYKKNDNNSNIQLMEDGRFYIKASGTNMDLDETWDAIDELDVDDLG</sequence>
<dbReference type="RefSeq" id="WP_116693155.1">
    <property type="nucleotide sequence ID" value="NZ_QEHR01000001.1"/>
</dbReference>
<evidence type="ECO:0000313" key="2">
    <source>
        <dbReference type="Proteomes" id="UP000245962"/>
    </source>
</evidence>
<keyword evidence="2" id="KW-1185">Reference proteome</keyword>
<comment type="caution">
    <text evidence="1">The sequence shown here is derived from an EMBL/GenBank/DDBJ whole genome shotgun (WGS) entry which is preliminary data.</text>
</comment>
<proteinExistence type="predicted"/>
<dbReference type="AlphaFoldDB" id="A0A2U0I8I2"/>
<dbReference type="OrthoDB" id="1257726at2"/>
<organism evidence="1 2">
    <name type="scientific">Marixanthomonas spongiae</name>
    <dbReference type="NCBI Taxonomy" id="2174845"/>
    <lineage>
        <taxon>Bacteria</taxon>
        <taxon>Pseudomonadati</taxon>
        <taxon>Bacteroidota</taxon>
        <taxon>Flavobacteriia</taxon>
        <taxon>Flavobacteriales</taxon>
        <taxon>Flavobacteriaceae</taxon>
        <taxon>Marixanthomonas</taxon>
    </lineage>
</organism>
<dbReference type="EMBL" id="QEHR01000001">
    <property type="protein sequence ID" value="PVW17407.1"/>
    <property type="molecule type" value="Genomic_DNA"/>
</dbReference>
<evidence type="ECO:0008006" key="3">
    <source>
        <dbReference type="Google" id="ProtNLM"/>
    </source>
</evidence>
<accession>A0A2U0I8I2</accession>
<dbReference type="PROSITE" id="PS51257">
    <property type="entry name" value="PROKAR_LIPOPROTEIN"/>
    <property type="match status" value="1"/>
</dbReference>
<gene>
    <name evidence="1" type="ORF">DDV96_02565</name>
</gene>
<protein>
    <recommendedName>
        <fullName evidence="3">DUF4252 domain-containing protein</fullName>
    </recommendedName>
</protein>
<dbReference type="Proteomes" id="UP000245962">
    <property type="component" value="Unassembled WGS sequence"/>
</dbReference>